<evidence type="ECO:0000256" key="6">
    <source>
        <dbReference type="ARBA" id="ARBA00023136"/>
    </source>
</evidence>
<evidence type="ECO:0000313" key="9">
    <source>
        <dbReference type="Proteomes" id="UP000809349"/>
    </source>
</evidence>
<feature type="transmembrane region" description="Helical" evidence="7">
    <location>
        <begin position="48"/>
        <end position="65"/>
    </location>
</feature>
<comment type="caution">
    <text evidence="8">The sequence shown here is derived from an EMBL/GenBank/DDBJ whole genome shotgun (WGS) entry which is preliminary data.</text>
</comment>
<dbReference type="InterPro" id="IPR051907">
    <property type="entry name" value="DoxX-like_oxidoreductase"/>
</dbReference>
<evidence type="ECO:0000256" key="4">
    <source>
        <dbReference type="ARBA" id="ARBA00022692"/>
    </source>
</evidence>
<dbReference type="Proteomes" id="UP000809349">
    <property type="component" value="Unassembled WGS sequence"/>
</dbReference>
<evidence type="ECO:0000256" key="2">
    <source>
        <dbReference type="ARBA" id="ARBA00006679"/>
    </source>
</evidence>
<gene>
    <name evidence="8" type="ORF">I4X03_005035</name>
</gene>
<reference evidence="8 9" key="1">
    <citation type="submission" date="2021-08" db="EMBL/GenBank/DDBJ databases">
        <title>Massilia sp. R798.</title>
        <authorList>
            <person name="Baek J.H."/>
            <person name="Jung H.S."/>
            <person name="Kim K.R."/>
            <person name="Jeon C.O."/>
        </authorList>
    </citation>
    <scope>NUCLEOTIDE SEQUENCE [LARGE SCALE GENOMIC DNA]</scope>
    <source>
        <strain evidence="8 9">R798</strain>
    </source>
</reference>
<keyword evidence="9" id="KW-1185">Reference proteome</keyword>
<dbReference type="RefSeq" id="WP_223466654.1">
    <property type="nucleotide sequence ID" value="NZ_JAFBIL020000002.1"/>
</dbReference>
<dbReference type="PANTHER" id="PTHR33452:SF1">
    <property type="entry name" value="INNER MEMBRANE PROTEIN YPHA-RELATED"/>
    <property type="match status" value="1"/>
</dbReference>
<dbReference type="Pfam" id="PF07681">
    <property type="entry name" value="DoxX"/>
    <property type="match status" value="1"/>
</dbReference>
<comment type="subcellular location">
    <subcellularLocation>
        <location evidence="1">Cell membrane</location>
        <topology evidence="1">Multi-pass membrane protein</topology>
    </subcellularLocation>
</comment>
<evidence type="ECO:0000256" key="5">
    <source>
        <dbReference type="ARBA" id="ARBA00022989"/>
    </source>
</evidence>
<sequence>MNNATNKFYPIGRALIGVLFAVSGVNKILGFSYVAGWMASSGLPMAEVLLAATILLELVGGLLLITGFQAGIAAAALALFLVPVTALFHAFWSADAAGFQGQLTHFLKNVAVFGGLLMVVGAERLRAAERASGFSSLGRSAA</sequence>
<proteinExistence type="inferred from homology"/>
<keyword evidence="3" id="KW-1003">Cell membrane</keyword>
<feature type="transmembrane region" description="Helical" evidence="7">
    <location>
        <begin position="106"/>
        <end position="122"/>
    </location>
</feature>
<accession>A0ABS7SK86</accession>
<feature type="transmembrane region" description="Helical" evidence="7">
    <location>
        <begin position="12"/>
        <end position="36"/>
    </location>
</feature>
<keyword evidence="5 7" id="KW-1133">Transmembrane helix</keyword>
<evidence type="ECO:0000256" key="3">
    <source>
        <dbReference type="ARBA" id="ARBA00022475"/>
    </source>
</evidence>
<keyword evidence="6 7" id="KW-0472">Membrane</keyword>
<organism evidence="8 9">
    <name type="scientific">Massilia soli</name>
    <dbReference type="NCBI Taxonomy" id="2792854"/>
    <lineage>
        <taxon>Bacteria</taxon>
        <taxon>Pseudomonadati</taxon>
        <taxon>Pseudomonadota</taxon>
        <taxon>Betaproteobacteria</taxon>
        <taxon>Burkholderiales</taxon>
        <taxon>Oxalobacteraceae</taxon>
        <taxon>Telluria group</taxon>
        <taxon>Massilia</taxon>
    </lineage>
</organism>
<keyword evidence="4 7" id="KW-0812">Transmembrane</keyword>
<comment type="similarity">
    <text evidence="2">Belongs to the DoxX family.</text>
</comment>
<dbReference type="InterPro" id="IPR032808">
    <property type="entry name" value="DoxX"/>
</dbReference>
<name>A0ABS7SK86_9BURK</name>
<evidence type="ECO:0000313" key="8">
    <source>
        <dbReference type="EMBL" id="MBZ2206617.1"/>
    </source>
</evidence>
<protein>
    <submittedName>
        <fullName evidence="8">DoxX family protein</fullName>
    </submittedName>
</protein>
<dbReference type="EMBL" id="JAFBIL020000002">
    <property type="protein sequence ID" value="MBZ2206617.1"/>
    <property type="molecule type" value="Genomic_DNA"/>
</dbReference>
<evidence type="ECO:0000256" key="7">
    <source>
        <dbReference type="SAM" id="Phobius"/>
    </source>
</evidence>
<feature type="transmembrane region" description="Helical" evidence="7">
    <location>
        <begin position="72"/>
        <end position="94"/>
    </location>
</feature>
<evidence type="ECO:0000256" key="1">
    <source>
        <dbReference type="ARBA" id="ARBA00004651"/>
    </source>
</evidence>
<dbReference type="PANTHER" id="PTHR33452">
    <property type="entry name" value="OXIDOREDUCTASE CATD-RELATED"/>
    <property type="match status" value="1"/>
</dbReference>